<dbReference type="RefSeq" id="WP_190439308.1">
    <property type="nucleotide sequence ID" value="NZ_JAMPKM010000003.1"/>
</dbReference>
<name>A0ABV0J5B3_9CYAN</name>
<dbReference type="EMBL" id="JAMPKM010000003">
    <property type="protein sequence ID" value="MEP0816967.1"/>
    <property type="molecule type" value="Genomic_DNA"/>
</dbReference>
<protein>
    <submittedName>
        <fullName evidence="1">Uncharacterized protein</fullName>
    </submittedName>
</protein>
<dbReference type="Proteomes" id="UP001464891">
    <property type="component" value="Unassembled WGS sequence"/>
</dbReference>
<organism evidence="1 2">
    <name type="scientific">Trichocoleus desertorum GB2-A4</name>
    <dbReference type="NCBI Taxonomy" id="2933944"/>
    <lineage>
        <taxon>Bacteria</taxon>
        <taxon>Bacillati</taxon>
        <taxon>Cyanobacteriota</taxon>
        <taxon>Cyanophyceae</taxon>
        <taxon>Leptolyngbyales</taxon>
        <taxon>Trichocoleusaceae</taxon>
        <taxon>Trichocoleus</taxon>
    </lineage>
</organism>
<keyword evidence="2" id="KW-1185">Reference proteome</keyword>
<comment type="caution">
    <text evidence="1">The sequence shown here is derived from an EMBL/GenBank/DDBJ whole genome shotgun (WGS) entry which is preliminary data.</text>
</comment>
<reference evidence="1 2" key="1">
    <citation type="submission" date="2022-04" db="EMBL/GenBank/DDBJ databases">
        <title>Positive selection, recombination, and allopatry shape intraspecific diversity of widespread and dominant cyanobacteria.</title>
        <authorList>
            <person name="Wei J."/>
            <person name="Shu W."/>
            <person name="Hu C."/>
        </authorList>
    </citation>
    <scope>NUCLEOTIDE SEQUENCE [LARGE SCALE GENOMIC DNA]</scope>
    <source>
        <strain evidence="1 2">GB2-A4</strain>
    </source>
</reference>
<sequence length="106" mass="11332">MTAITVAPPNGTKPETQSKSWLQSSVQTFFTGFNWEDQSAEVQELKLQGLQGTNTPLSLTLSVNQFFGAINWEGVVAAAPVAVLAPTSQPVSVANDLTLDDFSSLF</sequence>
<gene>
    <name evidence="1" type="ORF">NC998_07645</name>
</gene>
<proteinExistence type="predicted"/>
<evidence type="ECO:0000313" key="1">
    <source>
        <dbReference type="EMBL" id="MEP0816967.1"/>
    </source>
</evidence>
<accession>A0ABV0J5B3</accession>
<evidence type="ECO:0000313" key="2">
    <source>
        <dbReference type="Proteomes" id="UP001464891"/>
    </source>
</evidence>